<evidence type="ECO:0000256" key="1">
    <source>
        <dbReference type="ARBA" id="ARBA00004236"/>
    </source>
</evidence>
<dbReference type="Gene3D" id="2.60.40.10">
    <property type="entry name" value="Immunoglobulins"/>
    <property type="match status" value="5"/>
</dbReference>
<dbReference type="InterPro" id="IPR007110">
    <property type="entry name" value="Ig-like_dom"/>
</dbReference>
<evidence type="ECO:0000256" key="6">
    <source>
        <dbReference type="ARBA" id="ARBA00023180"/>
    </source>
</evidence>
<dbReference type="AlphaFoldDB" id="A0A0A7RPT6"/>
<feature type="chain" id="PRO_5002046273" evidence="9">
    <location>
        <begin position="22"/>
        <end position="623"/>
    </location>
</feature>
<feature type="domain" description="Ig-like" evidence="10">
    <location>
        <begin position="248"/>
        <end position="340"/>
    </location>
</feature>
<keyword evidence="8" id="KW-1133">Transmembrane helix</keyword>
<dbReference type="InterPro" id="IPR003598">
    <property type="entry name" value="Ig_sub2"/>
</dbReference>
<keyword evidence="5" id="KW-1015">Disulfide bond</keyword>
<keyword evidence="3" id="KW-0677">Repeat</keyword>
<evidence type="ECO:0000256" key="3">
    <source>
        <dbReference type="ARBA" id="ARBA00022737"/>
    </source>
</evidence>
<dbReference type="GO" id="GO:0030246">
    <property type="term" value="F:carbohydrate binding"/>
    <property type="evidence" value="ECO:0007669"/>
    <property type="project" value="UniProtKB-KW"/>
</dbReference>
<keyword evidence="6" id="KW-0325">Glycoprotein</keyword>
<dbReference type="InterPro" id="IPR036179">
    <property type="entry name" value="Ig-like_dom_sf"/>
</dbReference>
<comment type="subcellular location">
    <subcellularLocation>
        <location evidence="1">Cell membrane</location>
    </subcellularLocation>
</comment>
<dbReference type="InterPro" id="IPR003599">
    <property type="entry name" value="Ig_sub"/>
</dbReference>
<keyword evidence="2" id="KW-1003">Cell membrane</keyword>
<feature type="signal peptide" evidence="9">
    <location>
        <begin position="1"/>
        <end position="21"/>
    </location>
</feature>
<keyword evidence="11" id="KW-0430">Lectin</keyword>
<feature type="domain" description="Ig-like" evidence="10">
    <location>
        <begin position="440"/>
        <end position="543"/>
    </location>
</feature>
<dbReference type="Pfam" id="PF13927">
    <property type="entry name" value="Ig_3"/>
    <property type="match status" value="1"/>
</dbReference>
<dbReference type="FunFam" id="2.60.40.10:FF:000005">
    <property type="entry name" value="Neuronal cell adhesion molecule"/>
    <property type="match status" value="1"/>
</dbReference>
<dbReference type="SMART" id="SM00408">
    <property type="entry name" value="IGc2"/>
    <property type="match status" value="2"/>
</dbReference>
<dbReference type="GO" id="GO:0005886">
    <property type="term" value="C:plasma membrane"/>
    <property type="evidence" value="ECO:0007669"/>
    <property type="project" value="UniProtKB-SubCell"/>
</dbReference>
<dbReference type="PROSITE" id="PS50835">
    <property type="entry name" value="IG_LIKE"/>
    <property type="match status" value="4"/>
</dbReference>
<dbReference type="Pfam" id="PF07679">
    <property type="entry name" value="I-set"/>
    <property type="match status" value="2"/>
</dbReference>
<dbReference type="CDD" id="cd00096">
    <property type="entry name" value="Ig"/>
    <property type="match status" value="1"/>
</dbReference>
<feature type="domain" description="Ig-like" evidence="10">
    <location>
        <begin position="343"/>
        <end position="425"/>
    </location>
</feature>
<accession>A0A0A7RPT6</accession>
<dbReference type="SMART" id="SM00409">
    <property type="entry name" value="IG"/>
    <property type="match status" value="5"/>
</dbReference>
<evidence type="ECO:0000313" key="11">
    <source>
        <dbReference type="EMBL" id="AJA37875.1"/>
    </source>
</evidence>
<dbReference type="SUPFAM" id="SSF48726">
    <property type="entry name" value="Immunoglobulin"/>
    <property type="match status" value="5"/>
</dbReference>
<dbReference type="InterPro" id="IPR050964">
    <property type="entry name" value="Striated_Muscle_Regulatory"/>
</dbReference>
<protein>
    <submittedName>
        <fullName evidence="11">I-type lectin-like protein 1</fullName>
    </submittedName>
</protein>
<keyword evidence="4 8" id="KW-0472">Membrane</keyword>
<evidence type="ECO:0000256" key="9">
    <source>
        <dbReference type="SAM" id="SignalP"/>
    </source>
</evidence>
<keyword evidence="9" id="KW-0732">Signal</keyword>
<evidence type="ECO:0000256" key="7">
    <source>
        <dbReference type="ARBA" id="ARBA00023319"/>
    </source>
</evidence>
<reference evidence="11" key="1">
    <citation type="journal article" date="2015" name="Dev. Comp. Immunol.">
        <title>Lectin-like molecules in transcriptome of Littorina littorea hemocytes.</title>
        <authorList>
            <person name="Gorbushin A.M."/>
            <person name="Borisova E.A."/>
        </authorList>
    </citation>
    <scope>NUCLEOTIDE SEQUENCE</scope>
</reference>
<sequence>MAGVRLLCVLLIMTCVSLTDGASVKYWPKSNRMNFEIQAPPYVINPQRQPTMYKSEGTSFDIYCEAWGHNVTLEWLQNGSTISPTHDYITEHPGNGTLSFRGFTRQDEGYFQCRASNQYGVSLSHVVEVRQRVTSKFDNDDKNAKTFTVPEGGGIALPCFDRPTFIPLGTYSWYYKTESNQDQIQIRSNDRMDIDVNGTLYIIMAERSDVGDNYACAAQSDQLDNVVVASVPYISLKVEQNKATSIKPEVLGWTGHIIAEKGGEVTIECFFSGNPKPAITWRDGEQDTTIINGTGRRIYMSRSSHQLTISRLTDSDEGTYICEAENSKGSARASTFLNVTSRPLFEKESPQIIIAPTGSDATFSCVAKGAFQEQPLAPPEWTINGEPIESMPDGHFSFSEDRTKLTVQSVTKDDVMSVQCNVSNSRGHAFGNGYLAVIDPLQIVSEPNRTKEVELGKTKWLNLTVKTTSDPCCPAKFAWYLNDQELPTPSLHVNPYSYKIEDNMATLSIRVDGPEEEVEGVMGKYRCKVFHEAYSDSGKRNVTVDVKLKVLDKPVSDKVQEAKPSFWWIGVVGGVLVLIIAIVVIVLMIRYNYPRQEYLLDREEKKHKLNPEQDILDQSFEEI</sequence>
<dbReference type="PANTHER" id="PTHR13817:SF73">
    <property type="entry name" value="FIBRONECTIN TYPE-III DOMAIN-CONTAINING PROTEIN"/>
    <property type="match status" value="1"/>
</dbReference>
<feature type="transmembrane region" description="Helical" evidence="8">
    <location>
        <begin position="566"/>
        <end position="589"/>
    </location>
</feature>
<dbReference type="EMBL" id="KM892461">
    <property type="protein sequence ID" value="AJA37875.1"/>
    <property type="molecule type" value="mRNA"/>
</dbReference>
<evidence type="ECO:0000256" key="4">
    <source>
        <dbReference type="ARBA" id="ARBA00023136"/>
    </source>
</evidence>
<dbReference type="InterPro" id="IPR013098">
    <property type="entry name" value="Ig_I-set"/>
</dbReference>
<name>A0A0A7RPT6_LITLI</name>
<evidence type="ECO:0000256" key="5">
    <source>
        <dbReference type="ARBA" id="ARBA00023157"/>
    </source>
</evidence>
<feature type="domain" description="Ig-like" evidence="10">
    <location>
        <begin position="40"/>
        <end position="124"/>
    </location>
</feature>
<evidence type="ECO:0000256" key="8">
    <source>
        <dbReference type="SAM" id="Phobius"/>
    </source>
</evidence>
<evidence type="ECO:0000256" key="2">
    <source>
        <dbReference type="ARBA" id="ARBA00022475"/>
    </source>
</evidence>
<dbReference type="InterPro" id="IPR013783">
    <property type="entry name" value="Ig-like_fold"/>
</dbReference>
<proteinExistence type="evidence at transcript level"/>
<keyword evidence="7" id="KW-0393">Immunoglobulin domain</keyword>
<organism evidence="11">
    <name type="scientific">Littorina littorea</name>
    <name type="common">Common periwinkle</name>
    <dbReference type="NCBI Taxonomy" id="31216"/>
    <lineage>
        <taxon>Eukaryota</taxon>
        <taxon>Metazoa</taxon>
        <taxon>Spiralia</taxon>
        <taxon>Lophotrochozoa</taxon>
        <taxon>Mollusca</taxon>
        <taxon>Gastropoda</taxon>
        <taxon>Caenogastropoda</taxon>
        <taxon>Littorinimorpha</taxon>
        <taxon>Littorinoidea</taxon>
        <taxon>Littorinidae</taxon>
        <taxon>Littorina</taxon>
    </lineage>
</organism>
<evidence type="ECO:0000259" key="10">
    <source>
        <dbReference type="PROSITE" id="PS50835"/>
    </source>
</evidence>
<keyword evidence="8" id="KW-0812">Transmembrane</keyword>
<dbReference type="PANTHER" id="PTHR13817">
    <property type="entry name" value="TITIN"/>
    <property type="match status" value="1"/>
</dbReference>